<sequence>MSPSSGSSVHHRPDRASLLNADCVDETHIQVFADALRAEEGSIFHESPDAFSPGHATGSSTPSLGAGRRVRKVSALSDFAPVNVKVTRRKKGTRTPNKGQEWLFILLRWPLLTLIFLFIGVEFGFYILIRQMVNAKEWLSAWRGRKGLLRKRLRNAKTYQEWKDAALVLDEYLGFNEWKLVDEDSFYDWKLVRKVLRSLRSLREKNDARGLMGVLETCVRTNFAGIESSRLYSESFYGTKELIEAYVTEQEKALEFVRRSPDLSNDEKKRFFKSVNTNLGTTALCLSGGAAFGYYHFGVVKAFLDADILPRVISGTSAGGIVAALVCCYTDAELREMLVPELATRLTAFEEPLKVWAKRLWKTGARFDSLHWARKICYYTRGSMTFKEAYMRTGRILNISVIPADRHSPTKLLNYMTAPDTLIWTAVLASAAVPGILNPVVLMQKLKDGSIVPWSWGSKWKDGSLRVDIPVQSLNLYFNVTHPVVSQVNPHVHLFFFAPRGSAGKPVAHRKGKGKGWRGNFVLSAAEQWLKLELTKNFKLIRDLDLLPQVLGQDWSSVFLQRFDGTVTIWPRTRFRDFAKILTDPTPSELAEKMRVGELVTWPKIHIIENRFRLEKQILLGRQSVRKALQPRTNNQKAEVPSPDAIPMPITGTQLPIPSAIITSAPTVQEDSPMPIDSDAEAAYVNAASRPPRHRRNSPTVSRAASTADTSRAQALRRRWANSHLNADDSNEPMAQDYGRATPDPPPLSTEPEQEQPQTAQPPDSPTTAASILRRLRTASQTFTPFASIRRNSTLGRGGSWSQRDHLVEPPWSSDSSSSDDDPSSLESRRPNFRRGSMDVWMPMNRESDDFESDLRKWPAEG</sequence>
<keyword evidence="6" id="KW-0472">Membrane</keyword>
<evidence type="ECO:0000313" key="10">
    <source>
        <dbReference type="Proteomes" id="UP000813824"/>
    </source>
</evidence>
<dbReference type="CDD" id="cd07232">
    <property type="entry name" value="Pat_PLPL"/>
    <property type="match status" value="1"/>
</dbReference>
<feature type="transmembrane region" description="Helical" evidence="6">
    <location>
        <begin position="278"/>
        <end position="296"/>
    </location>
</feature>
<feature type="compositionally biased region" description="Polar residues" evidence="7">
    <location>
        <begin position="784"/>
        <end position="795"/>
    </location>
</feature>
<evidence type="ECO:0000256" key="3">
    <source>
        <dbReference type="ARBA" id="ARBA00022963"/>
    </source>
</evidence>
<dbReference type="PROSITE" id="PS51635">
    <property type="entry name" value="PNPLA"/>
    <property type="match status" value="1"/>
</dbReference>
<name>A0A8K0UX34_9AGAR</name>
<feature type="region of interest" description="Disordered" evidence="7">
    <location>
        <begin position="629"/>
        <end position="648"/>
    </location>
</feature>
<comment type="caution">
    <text evidence="9">The sequence shown here is derived from an EMBL/GenBank/DDBJ whole genome shotgun (WGS) entry which is preliminary data.</text>
</comment>
<dbReference type="Pfam" id="PF11815">
    <property type="entry name" value="DUF3336"/>
    <property type="match status" value="1"/>
</dbReference>
<keyword evidence="6" id="KW-0812">Transmembrane</keyword>
<comment type="caution">
    <text evidence="5 6">Lacks conserved residue(s) required for the propagation of feature annotation.</text>
</comment>
<comment type="similarity">
    <text evidence="1 6">Belongs to the PLPL family.</text>
</comment>
<organism evidence="9 10">
    <name type="scientific">Cristinia sonorae</name>
    <dbReference type="NCBI Taxonomy" id="1940300"/>
    <lineage>
        <taxon>Eukaryota</taxon>
        <taxon>Fungi</taxon>
        <taxon>Dikarya</taxon>
        <taxon>Basidiomycota</taxon>
        <taxon>Agaricomycotina</taxon>
        <taxon>Agaricomycetes</taxon>
        <taxon>Agaricomycetidae</taxon>
        <taxon>Agaricales</taxon>
        <taxon>Pleurotineae</taxon>
        <taxon>Stephanosporaceae</taxon>
        <taxon>Cristinia</taxon>
    </lineage>
</organism>
<dbReference type="Gene3D" id="3.40.1090.10">
    <property type="entry name" value="Cytosolic phospholipase A2 catalytic domain"/>
    <property type="match status" value="1"/>
</dbReference>
<feature type="transmembrane region" description="Helical" evidence="6">
    <location>
        <begin position="421"/>
        <end position="442"/>
    </location>
</feature>
<protein>
    <recommendedName>
        <fullName evidence="6">Patatin-like phospholipase domain-containing protein</fullName>
        <ecNumber evidence="6">3.1.1.-</ecNumber>
    </recommendedName>
</protein>
<feature type="active site" description="Nucleophile" evidence="5">
    <location>
        <position position="317"/>
    </location>
</feature>
<dbReference type="SUPFAM" id="SSF52151">
    <property type="entry name" value="FabD/lysophospholipase-like"/>
    <property type="match status" value="1"/>
</dbReference>
<keyword evidence="3 5" id="KW-0442">Lipid degradation</keyword>
<gene>
    <name evidence="9" type="ORF">BXZ70DRAFT_917114</name>
</gene>
<dbReference type="InterPro" id="IPR016035">
    <property type="entry name" value="Acyl_Trfase/lysoPLipase"/>
</dbReference>
<dbReference type="GO" id="GO:0006641">
    <property type="term" value="P:triglyceride metabolic process"/>
    <property type="evidence" value="ECO:0007669"/>
    <property type="project" value="UniProtKB-ARBA"/>
</dbReference>
<keyword evidence="4 5" id="KW-0443">Lipid metabolism</keyword>
<feature type="active site" description="Proton acceptor" evidence="5">
    <location>
        <position position="462"/>
    </location>
</feature>
<proteinExistence type="inferred from homology"/>
<feature type="region of interest" description="Disordered" evidence="7">
    <location>
        <begin position="687"/>
        <end position="768"/>
    </location>
</feature>
<feature type="region of interest" description="Disordered" evidence="7">
    <location>
        <begin position="784"/>
        <end position="862"/>
    </location>
</feature>
<accession>A0A8K0UX34</accession>
<dbReference type="GO" id="GO:0004806">
    <property type="term" value="F:triacylglycerol lipase activity"/>
    <property type="evidence" value="ECO:0007669"/>
    <property type="project" value="InterPro"/>
</dbReference>
<feature type="region of interest" description="Disordered" evidence="7">
    <location>
        <begin position="46"/>
        <end position="65"/>
    </location>
</feature>
<feature type="short sequence motif" description="GXSXG" evidence="5">
    <location>
        <begin position="315"/>
        <end position="319"/>
    </location>
</feature>
<dbReference type="PANTHER" id="PTHR14226">
    <property type="entry name" value="NEUROPATHY TARGET ESTERASE/SWISS CHEESE D.MELANOGASTER"/>
    <property type="match status" value="1"/>
</dbReference>
<feature type="transmembrane region" description="Helical" evidence="6">
    <location>
        <begin position="308"/>
        <end position="329"/>
    </location>
</feature>
<feature type="domain" description="PNPLA" evidence="8">
    <location>
        <begin position="284"/>
        <end position="475"/>
    </location>
</feature>
<dbReference type="OrthoDB" id="15478at2759"/>
<evidence type="ECO:0000256" key="5">
    <source>
        <dbReference type="PROSITE-ProRule" id="PRU01161"/>
    </source>
</evidence>
<dbReference type="PANTHER" id="PTHR14226:SF66">
    <property type="entry name" value="TRIACYLGLYCEROL LIPASE PTL2"/>
    <property type="match status" value="1"/>
</dbReference>
<dbReference type="AlphaFoldDB" id="A0A8K0UX34"/>
<dbReference type="InterPro" id="IPR021771">
    <property type="entry name" value="Triacylglycerol_lipase_N"/>
</dbReference>
<dbReference type="InterPro" id="IPR002641">
    <property type="entry name" value="PNPLA_dom"/>
</dbReference>
<dbReference type="EC" id="3.1.1.-" evidence="6"/>
<dbReference type="GO" id="GO:0016042">
    <property type="term" value="P:lipid catabolic process"/>
    <property type="evidence" value="ECO:0007669"/>
    <property type="project" value="UniProtKB-UniRule"/>
</dbReference>
<dbReference type="EMBL" id="JAEVFJ010000003">
    <property type="protein sequence ID" value="KAH8105837.1"/>
    <property type="molecule type" value="Genomic_DNA"/>
</dbReference>
<keyword evidence="10" id="KW-1185">Reference proteome</keyword>
<dbReference type="GO" id="GO:0016020">
    <property type="term" value="C:membrane"/>
    <property type="evidence" value="ECO:0007669"/>
    <property type="project" value="UniProtKB-SubCell"/>
</dbReference>
<keyword evidence="2 5" id="KW-0378">Hydrolase</keyword>
<evidence type="ECO:0000256" key="1">
    <source>
        <dbReference type="ARBA" id="ARBA00006104"/>
    </source>
</evidence>
<evidence type="ECO:0000256" key="6">
    <source>
        <dbReference type="RuleBase" id="RU362055"/>
    </source>
</evidence>
<feature type="transmembrane region" description="Helical" evidence="6">
    <location>
        <begin position="109"/>
        <end position="129"/>
    </location>
</feature>
<evidence type="ECO:0000256" key="7">
    <source>
        <dbReference type="SAM" id="MobiDB-lite"/>
    </source>
</evidence>
<keyword evidence="6" id="KW-1133">Transmembrane helix</keyword>
<comment type="subcellular location">
    <subcellularLocation>
        <location evidence="6">Membrane</location>
        <topology evidence="6">Single-pass membrane protein</topology>
    </subcellularLocation>
</comment>
<dbReference type="Proteomes" id="UP000813824">
    <property type="component" value="Unassembled WGS sequence"/>
</dbReference>
<evidence type="ECO:0000259" key="8">
    <source>
        <dbReference type="PROSITE" id="PS51635"/>
    </source>
</evidence>
<feature type="compositionally biased region" description="Basic and acidic residues" evidence="7">
    <location>
        <begin position="853"/>
        <end position="862"/>
    </location>
</feature>
<dbReference type="InterPro" id="IPR050301">
    <property type="entry name" value="NTE"/>
</dbReference>
<evidence type="ECO:0000313" key="9">
    <source>
        <dbReference type="EMBL" id="KAH8105837.1"/>
    </source>
</evidence>
<reference evidence="9" key="1">
    <citation type="journal article" date="2021" name="New Phytol.">
        <title>Evolutionary innovations through gain and loss of genes in the ectomycorrhizal Boletales.</title>
        <authorList>
            <person name="Wu G."/>
            <person name="Miyauchi S."/>
            <person name="Morin E."/>
            <person name="Kuo A."/>
            <person name="Drula E."/>
            <person name="Varga T."/>
            <person name="Kohler A."/>
            <person name="Feng B."/>
            <person name="Cao Y."/>
            <person name="Lipzen A."/>
            <person name="Daum C."/>
            <person name="Hundley H."/>
            <person name="Pangilinan J."/>
            <person name="Johnson J."/>
            <person name="Barry K."/>
            <person name="LaButti K."/>
            <person name="Ng V."/>
            <person name="Ahrendt S."/>
            <person name="Min B."/>
            <person name="Choi I.G."/>
            <person name="Park H."/>
            <person name="Plett J.M."/>
            <person name="Magnuson J."/>
            <person name="Spatafora J.W."/>
            <person name="Nagy L.G."/>
            <person name="Henrissat B."/>
            <person name="Grigoriev I.V."/>
            <person name="Yang Z.L."/>
            <person name="Xu J."/>
            <person name="Martin F.M."/>
        </authorList>
    </citation>
    <scope>NUCLEOTIDE SEQUENCE</scope>
    <source>
        <strain evidence="9">KKN 215</strain>
    </source>
</reference>
<comment type="function">
    <text evidence="6">Lipid hydrolase.</text>
</comment>
<evidence type="ECO:0000256" key="4">
    <source>
        <dbReference type="ARBA" id="ARBA00023098"/>
    </source>
</evidence>
<feature type="compositionally biased region" description="Low complexity" evidence="7">
    <location>
        <begin position="700"/>
        <end position="714"/>
    </location>
</feature>
<evidence type="ECO:0000256" key="2">
    <source>
        <dbReference type="ARBA" id="ARBA00022801"/>
    </source>
</evidence>
<dbReference type="Pfam" id="PF01734">
    <property type="entry name" value="Patatin"/>
    <property type="match status" value="1"/>
</dbReference>